<dbReference type="Pfam" id="PF06445">
    <property type="entry name" value="GyrI-like"/>
    <property type="match status" value="1"/>
</dbReference>
<organism evidence="2">
    <name type="scientific">Campylobacter sp. CCS1377</name>
    <dbReference type="NCBI Taxonomy" id="3158229"/>
    <lineage>
        <taxon>Bacteria</taxon>
        <taxon>Pseudomonadati</taxon>
        <taxon>Campylobacterota</taxon>
        <taxon>Epsilonproteobacteria</taxon>
        <taxon>Campylobacterales</taxon>
        <taxon>Campylobacteraceae</taxon>
        <taxon>Campylobacter</taxon>
    </lineage>
</organism>
<evidence type="ECO:0000313" key="2">
    <source>
        <dbReference type="EMBL" id="XBJ29079.1"/>
    </source>
</evidence>
<dbReference type="InterPro" id="IPR010499">
    <property type="entry name" value="AraC_E-bd"/>
</dbReference>
<reference evidence="2" key="1">
    <citation type="submission" date="2024-05" db="EMBL/GenBank/DDBJ databases">
        <title>Campylobacter coli isolated from environmental waters in Slovenia.</title>
        <authorList>
            <person name="Zautner A.E."/>
            <person name="Bunk B."/>
            <person name="Riedel T."/>
            <person name="Sproeer C."/>
        </authorList>
    </citation>
    <scope>NUCLEOTIDE SEQUENCE</scope>
    <source>
        <strain evidence="2">CCS1377</strain>
    </source>
</reference>
<dbReference type="AlphaFoldDB" id="A0AAU7E6F0"/>
<sequence length="140" mass="16719">MIKELEQFSIFGVSTLTNAKFESDVKTSQIIPLWKKFHQIFGTPSENYSMYYDYKNTLDLENLEYKVCVGVKEKEKGEKVLIKEGKYMLFEDFGKPEIITPKLWQEIYKFFKNSNLQRKFETDFDFYTANKIQIYIGIKE</sequence>
<dbReference type="InterPro" id="IPR011256">
    <property type="entry name" value="Reg_factor_effector_dom_sf"/>
</dbReference>
<dbReference type="PANTHER" id="PTHR36444:SF2">
    <property type="entry name" value="TRANSCRIPTIONAL REGULATOR PROTEIN YOBU-RELATED"/>
    <property type="match status" value="1"/>
</dbReference>
<gene>
    <name evidence="2" type="ORF">AAH949_08330</name>
</gene>
<dbReference type="PANTHER" id="PTHR36444">
    <property type="entry name" value="TRANSCRIPTIONAL REGULATOR PROTEIN YOBU-RELATED"/>
    <property type="match status" value="1"/>
</dbReference>
<dbReference type="RefSeq" id="WP_348518486.1">
    <property type="nucleotide sequence ID" value="NZ_CP155620.1"/>
</dbReference>
<dbReference type="SUPFAM" id="SSF55136">
    <property type="entry name" value="Probable bacterial effector-binding domain"/>
    <property type="match status" value="1"/>
</dbReference>
<dbReference type="Gene3D" id="3.20.80.10">
    <property type="entry name" value="Regulatory factor, effector binding domain"/>
    <property type="match status" value="1"/>
</dbReference>
<evidence type="ECO:0000259" key="1">
    <source>
        <dbReference type="SMART" id="SM00871"/>
    </source>
</evidence>
<protein>
    <submittedName>
        <fullName evidence="2">GyrI-like domain-containing protein</fullName>
    </submittedName>
</protein>
<name>A0AAU7E6F0_9BACT</name>
<dbReference type="SMART" id="SM00871">
    <property type="entry name" value="AraC_E_bind"/>
    <property type="match status" value="1"/>
</dbReference>
<proteinExistence type="predicted"/>
<dbReference type="InterPro" id="IPR053182">
    <property type="entry name" value="YobU-like_regulator"/>
</dbReference>
<dbReference type="InterPro" id="IPR029442">
    <property type="entry name" value="GyrI-like"/>
</dbReference>
<feature type="domain" description="AraC effector-binding" evidence="1">
    <location>
        <begin position="1"/>
        <end position="139"/>
    </location>
</feature>
<dbReference type="EMBL" id="CP155620">
    <property type="protein sequence ID" value="XBJ29079.1"/>
    <property type="molecule type" value="Genomic_DNA"/>
</dbReference>
<accession>A0AAU7E6F0</accession>